<evidence type="ECO:0000313" key="3">
    <source>
        <dbReference type="Proteomes" id="UP000233293"/>
    </source>
</evidence>
<gene>
    <name evidence="2" type="ORF">CWS72_07755</name>
</gene>
<feature type="transmembrane region" description="Helical" evidence="1">
    <location>
        <begin position="35"/>
        <end position="54"/>
    </location>
</feature>
<feature type="transmembrane region" description="Helical" evidence="1">
    <location>
        <begin position="6"/>
        <end position="26"/>
    </location>
</feature>
<dbReference type="Proteomes" id="UP000233293">
    <property type="component" value="Unassembled WGS sequence"/>
</dbReference>
<sequence length="225" mass="24363">MTSVVFFSMVMALLLGSASFSLAYVLKVRESRRRVVFFAACLVGFWGTCVGLLADGVADLFIAEQVGMEESVRNAFLQHWLKTGHSLVAAEEGGIPRGAPRLCTARELASPVAAGECSVALGVNSTSVCRQWVLYVPFFLPYLKPCPALRTSTEILDDAVAREALVDAINQPCIYLPAGLDYFSRNIRKALGCGQSQPEEKVLLIVDQLGGAKTMILHRGNARLP</sequence>
<keyword evidence="1" id="KW-1133">Transmembrane helix</keyword>
<reference evidence="3" key="1">
    <citation type="submission" date="2017-12" db="EMBL/GenBank/DDBJ databases">
        <title>Draft genome sequence of Telmatospirillum siberiense 26-4b1T, an acidotolerant peatland alphaproteobacterium potentially involved in sulfur cycling.</title>
        <authorList>
            <person name="Hausmann B."/>
            <person name="Pjevac P."/>
            <person name="Schreck K."/>
            <person name="Herbold C.W."/>
            <person name="Daims H."/>
            <person name="Wagner M."/>
            <person name="Pester M."/>
            <person name="Loy A."/>
        </authorList>
    </citation>
    <scope>NUCLEOTIDE SEQUENCE [LARGE SCALE GENOMIC DNA]</scope>
    <source>
        <strain evidence="3">26-4b1</strain>
    </source>
</reference>
<keyword evidence="1" id="KW-0812">Transmembrane</keyword>
<protein>
    <submittedName>
        <fullName evidence="2">Uncharacterized protein</fullName>
    </submittedName>
</protein>
<proteinExistence type="predicted"/>
<accession>A0A2N3PXH8</accession>
<keyword evidence="3" id="KW-1185">Reference proteome</keyword>
<name>A0A2N3PXH8_9PROT</name>
<dbReference type="AlphaFoldDB" id="A0A2N3PXH8"/>
<organism evidence="2 3">
    <name type="scientific">Telmatospirillum siberiense</name>
    <dbReference type="NCBI Taxonomy" id="382514"/>
    <lineage>
        <taxon>Bacteria</taxon>
        <taxon>Pseudomonadati</taxon>
        <taxon>Pseudomonadota</taxon>
        <taxon>Alphaproteobacteria</taxon>
        <taxon>Rhodospirillales</taxon>
        <taxon>Rhodospirillaceae</taxon>
        <taxon>Telmatospirillum</taxon>
    </lineage>
</organism>
<dbReference type="EMBL" id="PIUM01000006">
    <property type="protein sequence ID" value="PKU25091.1"/>
    <property type="molecule type" value="Genomic_DNA"/>
</dbReference>
<evidence type="ECO:0000256" key="1">
    <source>
        <dbReference type="SAM" id="Phobius"/>
    </source>
</evidence>
<evidence type="ECO:0000313" key="2">
    <source>
        <dbReference type="EMBL" id="PKU25091.1"/>
    </source>
</evidence>
<keyword evidence="1" id="KW-0472">Membrane</keyword>
<dbReference type="RefSeq" id="WP_101250018.1">
    <property type="nucleotide sequence ID" value="NZ_PIUM01000006.1"/>
</dbReference>
<comment type="caution">
    <text evidence="2">The sequence shown here is derived from an EMBL/GenBank/DDBJ whole genome shotgun (WGS) entry which is preliminary data.</text>
</comment>